<comment type="caution">
    <text evidence="6">The sequence shown here is derived from an EMBL/GenBank/DDBJ whole genome shotgun (WGS) entry which is preliminary data.</text>
</comment>
<evidence type="ECO:0000256" key="2">
    <source>
        <dbReference type="ARBA" id="ARBA00022741"/>
    </source>
</evidence>
<evidence type="ECO:0000256" key="1">
    <source>
        <dbReference type="ARBA" id="ARBA00022448"/>
    </source>
</evidence>
<dbReference type="Proteomes" id="UP000315343">
    <property type="component" value="Unassembled WGS sequence"/>
</dbReference>
<name>A0A562JE49_9FIRM</name>
<proteinExistence type="predicted"/>
<dbReference type="InterPro" id="IPR003439">
    <property type="entry name" value="ABC_transporter-like_ATP-bd"/>
</dbReference>
<dbReference type="Pfam" id="PF00005">
    <property type="entry name" value="ABC_tran"/>
    <property type="match status" value="1"/>
</dbReference>
<dbReference type="SUPFAM" id="SSF52540">
    <property type="entry name" value="P-loop containing nucleoside triphosphate hydrolases"/>
    <property type="match status" value="1"/>
</dbReference>
<accession>A0A562JE49</accession>
<dbReference type="RefSeq" id="WP_145081246.1">
    <property type="nucleotide sequence ID" value="NZ_VLKH01000003.1"/>
</dbReference>
<dbReference type="PANTHER" id="PTHR42794:SF1">
    <property type="entry name" value="HEMIN IMPORT ATP-BINDING PROTEIN HMUV"/>
    <property type="match status" value="1"/>
</dbReference>
<gene>
    <name evidence="6" type="ORF">LY60_01200</name>
</gene>
<dbReference type="FunFam" id="3.40.50.300:FF:000134">
    <property type="entry name" value="Iron-enterobactin ABC transporter ATP-binding protein"/>
    <property type="match status" value="1"/>
</dbReference>
<keyword evidence="1" id="KW-0813">Transport</keyword>
<dbReference type="EMBL" id="VLKH01000003">
    <property type="protein sequence ID" value="TWH81452.1"/>
    <property type="molecule type" value="Genomic_DNA"/>
</dbReference>
<keyword evidence="3 6" id="KW-0067">ATP-binding</keyword>
<dbReference type="SMART" id="SM00382">
    <property type="entry name" value="AAA"/>
    <property type="match status" value="1"/>
</dbReference>
<dbReference type="GO" id="GO:0016887">
    <property type="term" value="F:ATP hydrolysis activity"/>
    <property type="evidence" value="ECO:0007669"/>
    <property type="project" value="InterPro"/>
</dbReference>
<organism evidence="6 7">
    <name type="scientific">Sedimentibacter saalensis</name>
    <dbReference type="NCBI Taxonomy" id="130788"/>
    <lineage>
        <taxon>Bacteria</taxon>
        <taxon>Bacillati</taxon>
        <taxon>Bacillota</taxon>
        <taxon>Tissierellia</taxon>
        <taxon>Sedimentibacter</taxon>
    </lineage>
</organism>
<sequence>MLTLKNVSAGYNGFDVISDISLDVMEGENLCILGPNGCGKTTLIKTISGLIPHMGTIEIDGINISDMKRTEVAEKIAVMSQISTIYFSYTIYETVLLGRYLHMNGRTFKEPSLRDREYADKCLKAVGLYSMKNKQISTLSGGQLQRVYLARTLAQEPNVILLDEPTNHLDLKHQAELVDFLRDWSKEEGHTVIGVFHDLNLAMKLADNVLLLDKGKIAAYGKTKDVISSKLLSDVYEMDVAGYMVDSLKQWESIQNGPAQTKLRKIK</sequence>
<keyword evidence="2" id="KW-0547">Nucleotide-binding</keyword>
<evidence type="ECO:0000256" key="4">
    <source>
        <dbReference type="ARBA" id="ARBA00022967"/>
    </source>
</evidence>
<dbReference type="InterPro" id="IPR027417">
    <property type="entry name" value="P-loop_NTPase"/>
</dbReference>
<dbReference type="PROSITE" id="PS50893">
    <property type="entry name" value="ABC_TRANSPORTER_2"/>
    <property type="match status" value="1"/>
</dbReference>
<keyword evidence="4" id="KW-1278">Translocase</keyword>
<feature type="domain" description="ABC transporter" evidence="5">
    <location>
        <begin position="2"/>
        <end position="239"/>
    </location>
</feature>
<reference evidence="6 7" key="1">
    <citation type="submission" date="2019-07" db="EMBL/GenBank/DDBJ databases">
        <title>Genomic Encyclopedia of Type Strains, Phase I: the one thousand microbial genomes (KMG-I) project.</title>
        <authorList>
            <person name="Kyrpides N."/>
        </authorList>
    </citation>
    <scope>NUCLEOTIDE SEQUENCE [LARGE SCALE GENOMIC DNA]</scope>
    <source>
        <strain evidence="6 7">DSM 13558</strain>
    </source>
</reference>
<dbReference type="CDD" id="cd03214">
    <property type="entry name" value="ABC_Iron-Siderophores_B12_Hemin"/>
    <property type="match status" value="1"/>
</dbReference>
<keyword evidence="7" id="KW-1185">Reference proteome</keyword>
<dbReference type="GO" id="GO:0005524">
    <property type="term" value="F:ATP binding"/>
    <property type="evidence" value="ECO:0007669"/>
    <property type="project" value="UniProtKB-KW"/>
</dbReference>
<evidence type="ECO:0000256" key="3">
    <source>
        <dbReference type="ARBA" id="ARBA00022840"/>
    </source>
</evidence>
<dbReference type="OrthoDB" id="9787851at2"/>
<dbReference type="InterPro" id="IPR003593">
    <property type="entry name" value="AAA+_ATPase"/>
</dbReference>
<dbReference type="AlphaFoldDB" id="A0A562JE49"/>
<dbReference type="Gene3D" id="3.40.50.300">
    <property type="entry name" value="P-loop containing nucleotide triphosphate hydrolases"/>
    <property type="match status" value="1"/>
</dbReference>
<dbReference type="PANTHER" id="PTHR42794">
    <property type="entry name" value="HEMIN IMPORT ATP-BINDING PROTEIN HMUV"/>
    <property type="match status" value="1"/>
</dbReference>
<evidence type="ECO:0000259" key="5">
    <source>
        <dbReference type="PROSITE" id="PS50893"/>
    </source>
</evidence>
<evidence type="ECO:0000313" key="7">
    <source>
        <dbReference type="Proteomes" id="UP000315343"/>
    </source>
</evidence>
<evidence type="ECO:0000313" key="6">
    <source>
        <dbReference type="EMBL" id="TWH81452.1"/>
    </source>
</evidence>
<protein>
    <submittedName>
        <fullName evidence="6">Iron complex transport system ATP-binding protein</fullName>
    </submittedName>
</protein>